<accession>A0ACB8E9D5</accession>
<dbReference type="EMBL" id="CM037623">
    <property type="protein sequence ID" value="KAH7988913.1"/>
    <property type="molecule type" value="Genomic_DNA"/>
</dbReference>
<organism evidence="1 2">
    <name type="scientific">Sphaerodactylus townsendi</name>
    <dbReference type="NCBI Taxonomy" id="933632"/>
    <lineage>
        <taxon>Eukaryota</taxon>
        <taxon>Metazoa</taxon>
        <taxon>Chordata</taxon>
        <taxon>Craniata</taxon>
        <taxon>Vertebrata</taxon>
        <taxon>Euteleostomi</taxon>
        <taxon>Lepidosauria</taxon>
        <taxon>Squamata</taxon>
        <taxon>Bifurcata</taxon>
        <taxon>Gekkota</taxon>
        <taxon>Sphaerodactylidae</taxon>
        <taxon>Sphaerodactylus</taxon>
    </lineage>
</organism>
<gene>
    <name evidence="1" type="ORF">K3G42_023834</name>
</gene>
<protein>
    <submittedName>
        <fullName evidence="1">Uncharacterized protein</fullName>
    </submittedName>
</protein>
<name>A0ACB8E9D5_9SAUR</name>
<keyword evidence="2" id="KW-1185">Reference proteome</keyword>
<proteinExistence type="predicted"/>
<dbReference type="Proteomes" id="UP000827872">
    <property type="component" value="Linkage Group LG10"/>
</dbReference>
<evidence type="ECO:0000313" key="1">
    <source>
        <dbReference type="EMBL" id="KAH7988913.1"/>
    </source>
</evidence>
<comment type="caution">
    <text evidence="1">The sequence shown here is derived from an EMBL/GenBank/DDBJ whole genome shotgun (WGS) entry which is preliminary data.</text>
</comment>
<sequence length="111" mass="12520">MESAHQAAKPICISPSLQACSFFADAKCRTAQNWLPRKSKQFINGMLIIMRGLSRDDILKCFPYACLRGSFFWLGGPLSELIPSSSFHPSNDCRLQRLGTHMSEWDIADRP</sequence>
<reference evidence="1" key="1">
    <citation type="submission" date="2021-08" db="EMBL/GenBank/DDBJ databases">
        <title>The first chromosome-level gecko genome reveals the dynamic sex chromosomes of Neotropical dwarf geckos (Sphaerodactylidae: Sphaerodactylus).</title>
        <authorList>
            <person name="Pinto B.J."/>
            <person name="Keating S.E."/>
            <person name="Gamble T."/>
        </authorList>
    </citation>
    <scope>NUCLEOTIDE SEQUENCE</scope>
    <source>
        <strain evidence="1">TG3544</strain>
    </source>
</reference>
<evidence type="ECO:0000313" key="2">
    <source>
        <dbReference type="Proteomes" id="UP000827872"/>
    </source>
</evidence>